<dbReference type="AlphaFoldDB" id="A0A834KYX0"/>
<reference evidence="3" key="1">
    <citation type="journal article" name="BMC Genomics">
        <title>Long-read sequencing and de novo genome assembly of marine medaka (Oryzias melastigma).</title>
        <authorList>
            <person name="Liang P."/>
            <person name="Saqib H.S.A."/>
            <person name="Ni X."/>
            <person name="Shen Y."/>
        </authorList>
    </citation>
    <scope>NUCLEOTIDE SEQUENCE</scope>
    <source>
        <strain evidence="3">Bigg-433</strain>
    </source>
</reference>
<accession>A0A834KYX0</accession>
<comment type="caution">
    <text evidence="3">The sequence shown here is derived from an EMBL/GenBank/DDBJ whole genome shotgun (WGS) entry which is preliminary data.</text>
</comment>
<protein>
    <submittedName>
        <fullName evidence="3">Uncharacterized protein</fullName>
    </submittedName>
</protein>
<evidence type="ECO:0000256" key="1">
    <source>
        <dbReference type="SAM" id="MobiDB-lite"/>
    </source>
</evidence>
<keyword evidence="2" id="KW-0472">Membrane</keyword>
<keyword evidence="2" id="KW-1133">Transmembrane helix</keyword>
<gene>
    <name evidence="3" type="ORF">FQA47_024795</name>
</gene>
<feature type="compositionally biased region" description="Basic and acidic residues" evidence="1">
    <location>
        <begin position="150"/>
        <end position="159"/>
    </location>
</feature>
<feature type="compositionally biased region" description="Basic residues" evidence="1">
    <location>
        <begin position="126"/>
        <end position="135"/>
    </location>
</feature>
<dbReference type="EMBL" id="WKFB01000101">
    <property type="protein sequence ID" value="KAF6735732.1"/>
    <property type="molecule type" value="Genomic_DNA"/>
</dbReference>
<evidence type="ECO:0000256" key="2">
    <source>
        <dbReference type="SAM" id="Phobius"/>
    </source>
</evidence>
<sequence>MTQNCTCTCIEACKYPNWTFASVPAHTRVVFYVLCVALGLSLIQNIITTFICVSAKRKHKLKNREWRTLREMEDNPIYGNLDQMETSEALYTEDEPIHASVGSIPSMNPQEVRSDSQDCYANLHLKAKKQSKHSPPRNQDAGVVPLEEPEPTREGDGDRVGTNAVSAVSDLYASVKNRRGHKAFNAAHVGAEFDL</sequence>
<feature type="transmembrane region" description="Helical" evidence="2">
    <location>
        <begin position="29"/>
        <end position="53"/>
    </location>
</feature>
<feature type="region of interest" description="Disordered" evidence="1">
    <location>
        <begin position="126"/>
        <end position="163"/>
    </location>
</feature>
<evidence type="ECO:0000313" key="3">
    <source>
        <dbReference type="EMBL" id="KAF6735732.1"/>
    </source>
</evidence>
<organism evidence="3 4">
    <name type="scientific">Oryzias melastigma</name>
    <name type="common">Marine medaka</name>
    <dbReference type="NCBI Taxonomy" id="30732"/>
    <lineage>
        <taxon>Eukaryota</taxon>
        <taxon>Metazoa</taxon>
        <taxon>Chordata</taxon>
        <taxon>Craniata</taxon>
        <taxon>Vertebrata</taxon>
        <taxon>Euteleostomi</taxon>
        <taxon>Actinopterygii</taxon>
        <taxon>Neopterygii</taxon>
        <taxon>Teleostei</taxon>
        <taxon>Neoteleostei</taxon>
        <taxon>Acanthomorphata</taxon>
        <taxon>Ovalentaria</taxon>
        <taxon>Atherinomorphae</taxon>
        <taxon>Beloniformes</taxon>
        <taxon>Adrianichthyidae</taxon>
        <taxon>Oryziinae</taxon>
        <taxon>Oryzias</taxon>
    </lineage>
</organism>
<dbReference type="Proteomes" id="UP000646548">
    <property type="component" value="Unassembled WGS sequence"/>
</dbReference>
<name>A0A834KYX0_ORYME</name>
<evidence type="ECO:0000313" key="4">
    <source>
        <dbReference type="Proteomes" id="UP000646548"/>
    </source>
</evidence>
<proteinExistence type="predicted"/>
<keyword evidence="2" id="KW-0812">Transmembrane</keyword>